<dbReference type="AlphaFoldDB" id="A0A382BM48"/>
<name>A0A382BM48_9ZZZZ</name>
<keyword evidence="1" id="KW-0408">Iron</keyword>
<evidence type="ECO:0000259" key="3">
    <source>
        <dbReference type="Pfam" id="PF04412"/>
    </source>
</evidence>
<reference evidence="4" key="1">
    <citation type="submission" date="2018-05" db="EMBL/GenBank/DDBJ databases">
        <authorList>
            <person name="Lanie J.A."/>
            <person name="Ng W.-L."/>
            <person name="Kazmierczak K.M."/>
            <person name="Andrzejewski T.M."/>
            <person name="Davidsen T.M."/>
            <person name="Wayne K.J."/>
            <person name="Tettelin H."/>
            <person name="Glass J.I."/>
            <person name="Rusch D."/>
            <person name="Podicherti R."/>
            <person name="Tsui H.-C.T."/>
            <person name="Winkler M.E."/>
        </authorList>
    </citation>
    <scope>NUCLEOTIDE SEQUENCE</scope>
</reference>
<dbReference type="SUPFAM" id="SSF53732">
    <property type="entry name" value="Aconitase iron-sulfur domain"/>
    <property type="match status" value="1"/>
</dbReference>
<dbReference type="PANTHER" id="PTHR36577">
    <property type="entry name" value="DUF521 DOMAIN PROTEIN (AFU_ORTHOLOGUE AFUA_6G00490)"/>
    <property type="match status" value="1"/>
</dbReference>
<evidence type="ECO:0000313" key="4">
    <source>
        <dbReference type="EMBL" id="SVB14865.1"/>
    </source>
</evidence>
<dbReference type="InterPro" id="IPR036008">
    <property type="entry name" value="Aconitase_4Fe-4S_dom"/>
</dbReference>
<dbReference type="InterPro" id="IPR007506">
    <property type="entry name" value="PMDh-L-like_dom"/>
</dbReference>
<evidence type="ECO:0000256" key="1">
    <source>
        <dbReference type="ARBA" id="ARBA00023004"/>
    </source>
</evidence>
<accession>A0A382BM48</accession>
<dbReference type="EMBL" id="UINC01030448">
    <property type="protein sequence ID" value="SVB14865.1"/>
    <property type="molecule type" value="Genomic_DNA"/>
</dbReference>
<feature type="non-terminal residue" evidence="4">
    <location>
        <position position="1"/>
    </location>
</feature>
<gene>
    <name evidence="4" type="ORF">METZ01_LOCUS167719</name>
</gene>
<dbReference type="PANTHER" id="PTHR36577:SF3">
    <property type="entry name" value="DUF521 DOMAIN PROTEIN (AFU_ORTHOLOGUE AFUA_6G00490)"/>
    <property type="match status" value="1"/>
</dbReference>
<dbReference type="GO" id="GO:0016829">
    <property type="term" value="F:lyase activity"/>
    <property type="evidence" value="ECO:0007669"/>
    <property type="project" value="UniProtKB-KW"/>
</dbReference>
<dbReference type="Gene3D" id="3.30.499.10">
    <property type="entry name" value="Aconitase, domain 3"/>
    <property type="match status" value="1"/>
</dbReference>
<organism evidence="4">
    <name type="scientific">marine metagenome</name>
    <dbReference type="NCBI Taxonomy" id="408172"/>
    <lineage>
        <taxon>unclassified sequences</taxon>
        <taxon>metagenomes</taxon>
        <taxon>ecological metagenomes</taxon>
    </lineage>
</organism>
<dbReference type="InterPro" id="IPR015931">
    <property type="entry name" value="Acnase/IPM_dHydase_lsu_aba_1/3"/>
</dbReference>
<sequence length="262" mass="28005">LDICAAITGRVPDVGLHRTENRTGQILVRVTGLPSALIASDELYPVLGHLSGKLAGDRVVVLDGLETEPTEDQLKSLGAAMASSGAVALFHWVGVTPEATTLESALKGRAPEKIVEVGLTELMQARDELSTSVGDDLDMVVLGSPHFSLEEFRALAPLLKGRRRDPGVRFLVTTGRGVKLIAEQAGLLTPLVDFGGEVTVDTCILATPMLPQEIRTLMTNSAKYAYYTPGLLDRTMAFGSTPTCVESAVRGHIVRDDSLWSE</sequence>
<protein>
    <recommendedName>
        <fullName evidence="3">Phosphomevalonate dehydratase large subunit-like domain-containing protein</fullName>
    </recommendedName>
</protein>
<proteinExistence type="predicted"/>
<dbReference type="Pfam" id="PF04412">
    <property type="entry name" value="AcnX"/>
    <property type="match status" value="1"/>
</dbReference>
<feature type="domain" description="Phosphomevalonate dehydratase large subunit-like" evidence="3">
    <location>
        <begin position="1"/>
        <end position="246"/>
    </location>
</feature>
<evidence type="ECO:0000256" key="2">
    <source>
        <dbReference type="ARBA" id="ARBA00023239"/>
    </source>
</evidence>
<keyword evidence="2" id="KW-0456">Lyase</keyword>